<evidence type="ECO:0000259" key="4">
    <source>
        <dbReference type="Pfam" id="PF07243"/>
    </source>
</evidence>
<dbReference type="Gene3D" id="2.60.98.50">
    <property type="match status" value="1"/>
</dbReference>
<dbReference type="GO" id="GO:0016020">
    <property type="term" value="C:membrane"/>
    <property type="evidence" value="ECO:0007669"/>
    <property type="project" value="InterPro"/>
</dbReference>
<feature type="region of interest" description="Disordered" evidence="2">
    <location>
        <begin position="122"/>
        <end position="215"/>
    </location>
</feature>
<dbReference type="Pfam" id="PF07245">
    <property type="entry name" value="Phlebovirus_G2"/>
    <property type="match status" value="1"/>
</dbReference>
<sequence>MPSSGPIRSQLGPALKALKDHLAAATELLRAGAERDLLQLRGEHHHLGRTLSRVDDLNEKWSNLIDRLEGESLDFEERIYQDFPPPAAGEVVQVRQPHFMEIAEQARGVLNEIEYLLAEPDEASSQASQGTRQTLTETEQQEQHQSVLEHQSDKENIQPEIPAGPEKEPPDPGITMPKKISPFEEEAEEDPPPPPVISIHGEQERNIDIPPTTPKHRMITRSKATVMAAALLVLCFSSLLFSTISAASIIECTGCPSCRGCLVHCNNQGVRIFAPEKISKIQICCAEHCHLFPGQPEFNHILPKEMLVNNYECKANFWDTNRENPYEVSAQCSAFHPCQLIDCNFCLELLLNSRCKPKMAAIVACSVLFPILLLLSCLFGAIQKFIKPFGFLFKLFKKAFRRQRERAKTIKRKLLVKEPIRKLTRNMKEVKKKGKELRQASLRRLARYGIFSLFLTFTISLANSDTVAVISQSESCRVNNGTRFCSVTSSTTLSLLPAGQPNTLLIKNKVGEVLGALTLTLKALTLVCNPKTIAYLRSYQINTRSVWRCPTSGSCSGSFCSQVGPNTHIPELVELMDKVGTSGCLEPSAMWSKGCGLPTASCHFYRWYAVPMSLDVYELFECPTWDYHIKADLAITVNDNVLEESLTLIPGLTHHGTNISLTPIAVSNPPAPILGTSFLTHGFSVALGKDVPRDLKCPDLPSARGFGCSISEEACRDCRHVNDTVICQCREFDAEAILADPEARLPLNIGRHTFLTEGEQVYVEQTYTPIQIHLQMKNFQLISEITESTCKITTQDVRGCYKCLKGVQVNFTCTTDFGTALAYIRCADGINFVTRCSKNGTEGIAAFTYTRSRIDTICTTKCPGGDSEFKLKGELIPIVFSQNFGRRGRGRQPSEEESCRPSDCKLANRREW</sequence>
<keyword evidence="3" id="KW-0472">Membrane</keyword>
<keyword evidence="6" id="KW-1185">Reference proteome</keyword>
<evidence type="ECO:0000259" key="5">
    <source>
        <dbReference type="Pfam" id="PF07245"/>
    </source>
</evidence>
<dbReference type="AlphaFoldDB" id="A0A915NMW3"/>
<reference evidence="7" key="1">
    <citation type="submission" date="2022-11" db="UniProtKB">
        <authorList>
            <consortium name="WormBaseParasite"/>
        </authorList>
    </citation>
    <scope>IDENTIFICATION</scope>
</reference>
<dbReference type="InterPro" id="IPR009878">
    <property type="entry name" value="Phlebovirus_G2_fusion"/>
</dbReference>
<dbReference type="Proteomes" id="UP000887560">
    <property type="component" value="Unplaced"/>
</dbReference>
<evidence type="ECO:0000256" key="1">
    <source>
        <dbReference type="SAM" id="Coils"/>
    </source>
</evidence>
<evidence type="ECO:0000256" key="3">
    <source>
        <dbReference type="SAM" id="Phobius"/>
    </source>
</evidence>
<feature type="transmembrane region" description="Helical" evidence="3">
    <location>
        <begin position="359"/>
        <end position="382"/>
    </location>
</feature>
<feature type="coiled-coil region" evidence="1">
    <location>
        <begin position="51"/>
        <end position="78"/>
    </location>
</feature>
<accession>A0A915NMW3</accession>
<evidence type="ECO:0000313" key="6">
    <source>
        <dbReference type="Proteomes" id="UP000887560"/>
    </source>
</evidence>
<dbReference type="InterPro" id="IPR010826">
    <property type="entry name" value="Phlebovirus_G1"/>
</dbReference>
<proteinExistence type="predicted"/>
<dbReference type="Pfam" id="PF07243">
    <property type="entry name" value="Phlebovirus_G1"/>
    <property type="match status" value="1"/>
</dbReference>
<feature type="transmembrane region" description="Helical" evidence="3">
    <location>
        <begin position="224"/>
        <end position="250"/>
    </location>
</feature>
<name>A0A915NMW3_9BILA</name>
<evidence type="ECO:0000256" key="2">
    <source>
        <dbReference type="SAM" id="MobiDB-lite"/>
    </source>
</evidence>
<feature type="domain" description="Phlebovirus glycoprotein G2 fusion" evidence="5">
    <location>
        <begin position="467"/>
        <end position="766"/>
    </location>
</feature>
<keyword evidence="3" id="KW-1133">Transmembrane helix</keyword>
<evidence type="ECO:0000313" key="7">
    <source>
        <dbReference type="WBParaSite" id="scf7180000420267.g5018"/>
    </source>
</evidence>
<feature type="compositionally biased region" description="Low complexity" evidence="2">
    <location>
        <begin position="129"/>
        <end position="138"/>
    </location>
</feature>
<organism evidence="6 7">
    <name type="scientific">Meloidogyne floridensis</name>
    <dbReference type="NCBI Taxonomy" id="298350"/>
    <lineage>
        <taxon>Eukaryota</taxon>
        <taxon>Metazoa</taxon>
        <taxon>Ecdysozoa</taxon>
        <taxon>Nematoda</taxon>
        <taxon>Chromadorea</taxon>
        <taxon>Rhabditida</taxon>
        <taxon>Tylenchina</taxon>
        <taxon>Tylenchomorpha</taxon>
        <taxon>Tylenchoidea</taxon>
        <taxon>Meloidogynidae</taxon>
        <taxon>Meloidogyninae</taxon>
        <taxon>Meloidogyne</taxon>
    </lineage>
</organism>
<dbReference type="Gene3D" id="2.60.40.3770">
    <property type="match status" value="1"/>
</dbReference>
<dbReference type="WBParaSite" id="scf7180000420267.g5018">
    <property type="protein sequence ID" value="scf7180000420267.g5018"/>
    <property type="gene ID" value="scf7180000420267.g5018"/>
</dbReference>
<feature type="domain" description="Phlebovirus glycoprotein G1" evidence="4">
    <location>
        <begin position="256"/>
        <end position="407"/>
    </location>
</feature>
<keyword evidence="1" id="KW-0175">Coiled coil</keyword>
<protein>
    <submittedName>
        <fullName evidence="7">Phlebovirus glycoprotein G2 fusion domain-containing protein</fullName>
    </submittedName>
</protein>
<keyword evidence="3" id="KW-0812">Transmembrane</keyword>